<dbReference type="eggNOG" id="COG0698">
    <property type="taxonomic scope" value="Bacteria"/>
</dbReference>
<dbReference type="GO" id="GO:0004751">
    <property type="term" value="F:ribose-5-phosphate isomerase activity"/>
    <property type="evidence" value="ECO:0007669"/>
    <property type="project" value="TreeGrafter"/>
</dbReference>
<proteinExistence type="inferred from homology"/>
<dbReference type="PATRIC" id="fig|1184267.3.peg.1343"/>
<evidence type="ECO:0000256" key="4">
    <source>
        <dbReference type="PIRSR" id="PIRSR005384-2"/>
    </source>
</evidence>
<feature type="binding site" evidence="4">
    <location>
        <position position="115"/>
    </location>
    <ligand>
        <name>D-ribulose 5-phosphate</name>
        <dbReference type="ChEBI" id="CHEBI:58121"/>
    </ligand>
</feature>
<dbReference type="InterPro" id="IPR003500">
    <property type="entry name" value="RpiB_LacA_LacB"/>
</dbReference>
<feature type="active site" description="Proton donor" evidence="3">
    <location>
        <position position="104"/>
    </location>
</feature>
<dbReference type="NCBIfam" id="TIGR01120">
    <property type="entry name" value="rpiB"/>
    <property type="match status" value="1"/>
</dbReference>
<name>M4VBZ8_9BACT</name>
<feature type="binding site" evidence="4">
    <location>
        <begin position="8"/>
        <end position="9"/>
    </location>
    <ligand>
        <name>D-ribulose 5-phosphate</name>
        <dbReference type="ChEBI" id="CHEBI:58121"/>
    </ligand>
</feature>
<dbReference type="EMBL" id="CP003537">
    <property type="protein sequence ID" value="AGH95541.1"/>
    <property type="molecule type" value="Genomic_DNA"/>
</dbReference>
<evidence type="ECO:0000256" key="3">
    <source>
        <dbReference type="PIRSR" id="PIRSR005384-1"/>
    </source>
</evidence>
<dbReference type="Proteomes" id="UP000012040">
    <property type="component" value="Chromosome"/>
</dbReference>
<dbReference type="AlphaFoldDB" id="M4VBZ8"/>
<feature type="binding site" evidence="4">
    <location>
        <position position="138"/>
    </location>
    <ligand>
        <name>D-ribulose 5-phosphate</name>
        <dbReference type="ChEBI" id="CHEBI:58121"/>
    </ligand>
</feature>
<gene>
    <name evidence="5" type="ORF">A11Q_1325</name>
</gene>
<dbReference type="HOGENOM" id="CLU_091396_4_1_7"/>
<evidence type="ECO:0000256" key="2">
    <source>
        <dbReference type="ARBA" id="ARBA00023235"/>
    </source>
</evidence>
<feature type="binding site" evidence="4">
    <location>
        <position position="105"/>
    </location>
    <ligand>
        <name>D-ribulose 5-phosphate</name>
        <dbReference type="ChEBI" id="CHEBI:58121"/>
    </ligand>
</feature>
<dbReference type="NCBIfam" id="TIGR00689">
    <property type="entry name" value="rpiB_lacA_lacB"/>
    <property type="match status" value="1"/>
</dbReference>
<feature type="binding site" evidence="4">
    <location>
        <position position="142"/>
    </location>
    <ligand>
        <name>D-ribulose 5-phosphate</name>
        <dbReference type="ChEBI" id="CHEBI:58121"/>
    </ligand>
</feature>
<dbReference type="PANTHER" id="PTHR30345:SF0">
    <property type="entry name" value="DNA DAMAGE-REPAIR_TOLERATION PROTEIN DRT102"/>
    <property type="match status" value="1"/>
</dbReference>
<dbReference type="InterPro" id="IPR004785">
    <property type="entry name" value="RpiB"/>
</dbReference>
<dbReference type="GO" id="GO:0019316">
    <property type="term" value="P:D-allose catabolic process"/>
    <property type="evidence" value="ECO:0007669"/>
    <property type="project" value="TreeGrafter"/>
</dbReference>
<dbReference type="Gene3D" id="3.40.1400.10">
    <property type="entry name" value="Sugar-phosphate isomerase, RpiB/LacA/LacB"/>
    <property type="match status" value="1"/>
</dbReference>
<sequence>MKILVASDHAGFELKEQIVSALKSANNDVEDFGTHSLDSVDYPDYADRVCKKLKASSEQESELSEFGILICGSGQGMALRANKFSHVRAALVYNDEISRLSREHNNANIICIGSRFCDLESALQWINTFKKTHFLQGRHQTRVAKVGALTT</sequence>
<reference evidence="5 6" key="1">
    <citation type="journal article" date="2013" name="ISME J.">
        <title>By their genes ye shall know them: genomic signatures of predatory bacteria.</title>
        <authorList>
            <person name="Pasternak Z."/>
            <person name="Pietrokovski S."/>
            <person name="Rotem O."/>
            <person name="Gophna U."/>
            <person name="Lurie-Weinberger M.N."/>
            <person name="Jurkevitch E."/>
        </authorList>
    </citation>
    <scope>NUCLEOTIDE SEQUENCE [LARGE SCALE GENOMIC DNA]</scope>
    <source>
        <strain evidence="5 6">JSS</strain>
    </source>
</reference>
<protein>
    <submittedName>
        <fullName evidence="5">Ribose 5-phosphate isomerase B</fullName>
    </submittedName>
</protein>
<dbReference type="PIRSF" id="PIRSF005384">
    <property type="entry name" value="RpiB_LacA_B"/>
    <property type="match status" value="1"/>
</dbReference>
<evidence type="ECO:0000313" key="5">
    <source>
        <dbReference type="EMBL" id="AGH95541.1"/>
    </source>
</evidence>
<dbReference type="Pfam" id="PF02502">
    <property type="entry name" value="LacAB_rpiB"/>
    <property type="match status" value="1"/>
</dbReference>
<accession>M4VBZ8</accession>
<keyword evidence="6" id="KW-1185">Reference proteome</keyword>
<dbReference type="RefSeq" id="WP_015470031.1">
    <property type="nucleotide sequence ID" value="NC_020813.1"/>
</dbReference>
<dbReference type="KEGG" id="bex:A11Q_1325"/>
<evidence type="ECO:0000256" key="1">
    <source>
        <dbReference type="ARBA" id="ARBA00008754"/>
    </source>
</evidence>
<organism evidence="5 6">
    <name type="scientific">Pseudobdellovibrio exovorus JSS</name>
    <dbReference type="NCBI Taxonomy" id="1184267"/>
    <lineage>
        <taxon>Bacteria</taxon>
        <taxon>Pseudomonadati</taxon>
        <taxon>Bdellovibrionota</taxon>
        <taxon>Bdellovibrionia</taxon>
        <taxon>Bdellovibrionales</taxon>
        <taxon>Pseudobdellovibrionaceae</taxon>
        <taxon>Pseudobdellovibrio</taxon>
    </lineage>
</organism>
<dbReference type="PANTHER" id="PTHR30345">
    <property type="entry name" value="RIBOSE-5-PHOSPHATE ISOMERASE B"/>
    <property type="match status" value="1"/>
</dbReference>
<feature type="binding site" evidence="4">
    <location>
        <begin position="72"/>
        <end position="76"/>
    </location>
    <ligand>
        <name>D-ribulose 5-phosphate</name>
        <dbReference type="ChEBI" id="CHEBI:58121"/>
    </ligand>
</feature>
<dbReference type="GO" id="GO:0009052">
    <property type="term" value="P:pentose-phosphate shunt, non-oxidative branch"/>
    <property type="evidence" value="ECO:0007669"/>
    <property type="project" value="TreeGrafter"/>
</dbReference>
<dbReference type="STRING" id="1184267.A11Q_1325"/>
<keyword evidence="2 5" id="KW-0413">Isomerase</keyword>
<dbReference type="InterPro" id="IPR036569">
    <property type="entry name" value="RpiB_LacA_LacB_sf"/>
</dbReference>
<dbReference type="NCBIfam" id="NF004051">
    <property type="entry name" value="PRK05571.1"/>
    <property type="match status" value="1"/>
</dbReference>
<dbReference type="SUPFAM" id="SSF89623">
    <property type="entry name" value="Ribose/Galactose isomerase RpiB/AlsB"/>
    <property type="match status" value="1"/>
</dbReference>
<dbReference type="OrthoDB" id="5292776at2"/>
<evidence type="ECO:0000313" key="6">
    <source>
        <dbReference type="Proteomes" id="UP000012040"/>
    </source>
</evidence>
<comment type="similarity">
    <text evidence="1">Belongs to the LacAB/RpiB family.</text>
</comment>
<feature type="active site" description="Proton acceptor" evidence="3">
    <location>
        <position position="71"/>
    </location>
</feature>